<feature type="compositionally biased region" description="Basic and acidic residues" evidence="1">
    <location>
        <begin position="11"/>
        <end position="24"/>
    </location>
</feature>
<dbReference type="AlphaFoldDB" id="A0A167T130"/>
<dbReference type="Proteomes" id="UP000076449">
    <property type="component" value="Chromosome II"/>
</dbReference>
<feature type="compositionally biased region" description="Polar residues" evidence="1">
    <location>
        <begin position="107"/>
        <end position="129"/>
    </location>
</feature>
<dbReference type="EMBL" id="CM002799">
    <property type="protein sequence ID" value="KZN87773.1"/>
    <property type="molecule type" value="Genomic_DNA"/>
</dbReference>
<evidence type="ECO:0000256" key="1">
    <source>
        <dbReference type="SAM" id="MobiDB-lite"/>
    </source>
</evidence>
<sequence>MVSNAGVKKTPKTERRAPKHRQETLENLLGEAQREENSNEEGPSDGEQGAAGPGPLDDRPSADREQPDQPNSSQGSDISGDTHRGTGPADEPQLRDEEMSDAEPDITNESTSDGTAGAQTRGMNDSSVGPQLFVDFEKGIAIDETESNLKCPQTWINVEWKDIKEEHRYLLVDECSWTPRTDVIWLSGRKVTSTGIRAIWNLQETLHIKAIQKEGKLVSPLPFPLATFEGDKIKPERSRTPAQLRSFSSTTKTRPSTSGDHMANGNKQEQEQETSTVVPSRSATQDDPGSNVVEVESSGSSQSKNQAPKKFNFQTYMASAEKMEKWNAMSEGEREERYRRALANYDHYREERLNKGDVEVEEEL</sequence>
<gene>
    <name evidence="2" type="ORF">EN45_063340</name>
</gene>
<evidence type="ECO:0000313" key="2">
    <source>
        <dbReference type="EMBL" id="KZN87773.1"/>
    </source>
</evidence>
<feature type="compositionally biased region" description="Basic and acidic residues" evidence="1">
    <location>
        <begin position="56"/>
        <end position="67"/>
    </location>
</feature>
<feature type="compositionally biased region" description="Polar residues" evidence="1">
    <location>
        <begin position="68"/>
        <end position="79"/>
    </location>
</feature>
<feature type="region of interest" description="Disordered" evidence="1">
    <location>
        <begin position="1"/>
        <end position="130"/>
    </location>
</feature>
<feature type="region of interest" description="Disordered" evidence="1">
    <location>
        <begin position="228"/>
        <end position="311"/>
    </location>
</feature>
<feature type="compositionally biased region" description="Low complexity" evidence="1">
    <location>
        <begin position="289"/>
        <end position="306"/>
    </location>
</feature>
<feature type="compositionally biased region" description="Polar residues" evidence="1">
    <location>
        <begin position="273"/>
        <end position="288"/>
    </location>
</feature>
<reference evidence="2" key="1">
    <citation type="journal article" date="2014" name="Genome Announc.">
        <title>Complete sequencing and chromosome-scale genome assembly of the industrial progenitor strain P2niaD18 from the penicillin producer Penicillium chrysogenum.</title>
        <authorList>
            <person name="Specht T."/>
            <person name="Dahlmann T.A."/>
            <person name="Zadra I."/>
            <person name="Kurnsteiner H."/>
            <person name="Kuck U."/>
        </authorList>
    </citation>
    <scope>NUCLEOTIDE SEQUENCE [LARGE SCALE GENOMIC DNA]</scope>
    <source>
        <strain evidence="2">P2niaD18</strain>
    </source>
</reference>
<feature type="compositionally biased region" description="Basic and acidic residues" evidence="1">
    <location>
        <begin position="229"/>
        <end position="239"/>
    </location>
</feature>
<feature type="compositionally biased region" description="Polar residues" evidence="1">
    <location>
        <begin position="240"/>
        <end position="259"/>
    </location>
</feature>
<organism evidence="2">
    <name type="scientific">Penicillium chrysogenum</name>
    <name type="common">Penicillium notatum</name>
    <dbReference type="NCBI Taxonomy" id="5076"/>
    <lineage>
        <taxon>Eukaryota</taxon>
        <taxon>Fungi</taxon>
        <taxon>Dikarya</taxon>
        <taxon>Ascomycota</taxon>
        <taxon>Pezizomycotina</taxon>
        <taxon>Eurotiomycetes</taxon>
        <taxon>Eurotiomycetidae</taxon>
        <taxon>Eurotiales</taxon>
        <taxon>Aspergillaceae</taxon>
        <taxon>Penicillium</taxon>
        <taxon>Penicillium chrysogenum species complex</taxon>
    </lineage>
</organism>
<protein>
    <submittedName>
        <fullName evidence="2">Uncharacterized protein</fullName>
    </submittedName>
</protein>
<name>A0A167T130_PENCH</name>
<proteinExistence type="predicted"/>
<accession>A0A167T130</accession>